<evidence type="ECO:0000259" key="4">
    <source>
        <dbReference type="PROSITE" id="PS51462"/>
    </source>
</evidence>
<dbReference type="Gene3D" id="3.90.79.10">
    <property type="entry name" value="Nucleoside Triphosphate Pyrophosphohydrolase"/>
    <property type="match status" value="1"/>
</dbReference>
<dbReference type="PROSITE" id="PS51462">
    <property type="entry name" value="NUDIX"/>
    <property type="match status" value="1"/>
</dbReference>
<dbReference type="EMBL" id="CP014924">
    <property type="protein sequence ID" value="ANZ65812.1"/>
    <property type="molecule type" value="Genomic_DNA"/>
</dbReference>
<dbReference type="GO" id="GO:0006753">
    <property type="term" value="P:nucleoside phosphate metabolic process"/>
    <property type="evidence" value="ECO:0007669"/>
    <property type="project" value="TreeGrafter"/>
</dbReference>
<dbReference type="KEGG" id="lpd:AYR62_02185"/>
<dbReference type="STRING" id="240427.AYR62_02185"/>
<dbReference type="GO" id="GO:0016462">
    <property type="term" value="F:pyrophosphatase activity"/>
    <property type="evidence" value="ECO:0007669"/>
    <property type="project" value="UniProtKB-ARBA"/>
</dbReference>
<evidence type="ECO:0000256" key="2">
    <source>
        <dbReference type="ARBA" id="ARBA00022801"/>
    </source>
</evidence>
<dbReference type="InterPro" id="IPR000086">
    <property type="entry name" value="NUDIX_hydrolase_dom"/>
</dbReference>
<dbReference type="CDD" id="cd03424">
    <property type="entry name" value="NUDIX_ADPRase_Nudt5_UGPPase_Nudt14"/>
    <property type="match status" value="1"/>
</dbReference>
<evidence type="ECO:0000313" key="6">
    <source>
        <dbReference type="Proteomes" id="UP000093267"/>
    </source>
</evidence>
<proteinExistence type="inferred from homology"/>
<dbReference type="Proteomes" id="UP000093267">
    <property type="component" value="Chromosome"/>
</dbReference>
<dbReference type="Pfam" id="PF00293">
    <property type="entry name" value="NUDIX"/>
    <property type="match status" value="1"/>
</dbReference>
<dbReference type="SUPFAM" id="SSF55811">
    <property type="entry name" value="Nudix"/>
    <property type="match status" value="1"/>
</dbReference>
<reference evidence="5 6" key="1">
    <citation type="submission" date="2016-03" db="EMBL/GenBank/DDBJ databases">
        <title>Pediococcus and Lactobacillus from brewery environment - whole genome sequencing and assembly.</title>
        <authorList>
            <person name="Behr J."/>
            <person name="Geissler A.J."/>
            <person name="Vogel R.F."/>
        </authorList>
    </citation>
    <scope>NUCLEOTIDE SEQUENCE [LARGE SCALE GENOMIC DNA]</scope>
    <source>
        <strain evidence="5 6">TMW 1.1995</strain>
    </source>
</reference>
<name>A0A1B2IUU5_9LACO</name>
<comment type="cofactor">
    <cofactor evidence="1">
        <name>Mg(2+)</name>
        <dbReference type="ChEBI" id="CHEBI:18420"/>
    </cofactor>
</comment>
<dbReference type="PROSITE" id="PS00893">
    <property type="entry name" value="NUDIX_BOX"/>
    <property type="match status" value="1"/>
</dbReference>
<dbReference type="PANTHER" id="PTHR11839:SF18">
    <property type="entry name" value="NUDIX HYDROLASE DOMAIN-CONTAINING PROTEIN"/>
    <property type="match status" value="1"/>
</dbReference>
<keyword evidence="6" id="KW-1185">Reference proteome</keyword>
<evidence type="ECO:0000256" key="3">
    <source>
        <dbReference type="RuleBase" id="RU003476"/>
    </source>
</evidence>
<dbReference type="PRINTS" id="PR00502">
    <property type="entry name" value="NUDIXFAMILY"/>
</dbReference>
<dbReference type="GO" id="GO:0019693">
    <property type="term" value="P:ribose phosphate metabolic process"/>
    <property type="evidence" value="ECO:0007669"/>
    <property type="project" value="TreeGrafter"/>
</dbReference>
<keyword evidence="2 3" id="KW-0378">Hydrolase</keyword>
<evidence type="ECO:0000313" key="5">
    <source>
        <dbReference type="EMBL" id="ANZ65812.1"/>
    </source>
</evidence>
<dbReference type="OrthoDB" id="9806150at2"/>
<evidence type="ECO:0000256" key="1">
    <source>
        <dbReference type="ARBA" id="ARBA00001946"/>
    </source>
</evidence>
<gene>
    <name evidence="5" type="ORF">AYR63_00745</name>
</gene>
<sequence>MFKTWHQQGQIIDHNKAYQGPVFSVHQLHIKTPDALTVERDLIHTDPTVTILALTPDEQVVLTSEYRVGINADSVSLPAGIVNEGETVEQAATREFQEETGYVAESVSQMTTVTSSEGFMDQTAALMLIRFDPATQTARHFDADEFVTAELVPFDQLLTWLHEGKINTAQGLAAAAYYQLYIRK</sequence>
<feature type="domain" description="Nudix hydrolase" evidence="4">
    <location>
        <begin position="44"/>
        <end position="174"/>
    </location>
</feature>
<organism evidence="5 6">
    <name type="scientific">Secundilactobacillus paracollinoides</name>
    <dbReference type="NCBI Taxonomy" id="240427"/>
    <lineage>
        <taxon>Bacteria</taxon>
        <taxon>Bacillati</taxon>
        <taxon>Bacillota</taxon>
        <taxon>Bacilli</taxon>
        <taxon>Lactobacillales</taxon>
        <taxon>Lactobacillaceae</taxon>
        <taxon>Secundilactobacillus</taxon>
    </lineage>
</organism>
<accession>A0A1B2IUU5</accession>
<dbReference type="InterPro" id="IPR020084">
    <property type="entry name" value="NUDIX_hydrolase_CS"/>
</dbReference>
<dbReference type="PANTHER" id="PTHR11839">
    <property type="entry name" value="UDP/ADP-SUGAR PYROPHOSPHATASE"/>
    <property type="match status" value="1"/>
</dbReference>
<protein>
    <submittedName>
        <fullName evidence="5">NUDIX hydrolase</fullName>
    </submittedName>
</protein>
<dbReference type="InterPro" id="IPR020476">
    <property type="entry name" value="Nudix_hydrolase"/>
</dbReference>
<dbReference type="InterPro" id="IPR015797">
    <property type="entry name" value="NUDIX_hydrolase-like_dom_sf"/>
</dbReference>
<comment type="similarity">
    <text evidence="3">Belongs to the Nudix hydrolase family.</text>
</comment>
<dbReference type="RefSeq" id="WP_056987484.1">
    <property type="nucleotide sequence ID" value="NZ_CP014912.1"/>
</dbReference>
<dbReference type="AlphaFoldDB" id="A0A1B2IUU5"/>